<keyword evidence="6" id="KW-1185">Reference proteome</keyword>
<feature type="domain" description="Restriction endonuclease type IV Mrr" evidence="4">
    <location>
        <begin position="335"/>
        <end position="448"/>
    </location>
</feature>
<dbReference type="SMART" id="SM00028">
    <property type="entry name" value="TPR"/>
    <property type="match status" value="6"/>
</dbReference>
<dbReference type="Gene3D" id="1.25.40.10">
    <property type="entry name" value="Tetratricopeptide repeat domain"/>
    <property type="match status" value="3"/>
</dbReference>
<dbReference type="InterPro" id="IPR051012">
    <property type="entry name" value="CellSynth/LPSAsmb/PSIAsmb"/>
</dbReference>
<dbReference type="AlphaFoldDB" id="A0A5C1QPL2"/>
<dbReference type="InterPro" id="IPR019734">
    <property type="entry name" value="TPR_rpt"/>
</dbReference>
<reference evidence="5 6" key="1">
    <citation type="submission" date="2019-02" db="EMBL/GenBank/DDBJ databases">
        <title>Complete Genome Sequence and Methylome Analysis of free living Spirochaetas.</title>
        <authorList>
            <person name="Fomenkov A."/>
            <person name="Dubinina G."/>
            <person name="Leshcheva N."/>
            <person name="Mikheeva N."/>
            <person name="Grabovich M."/>
            <person name="Vincze T."/>
            <person name="Roberts R.J."/>
        </authorList>
    </citation>
    <scope>NUCLEOTIDE SEQUENCE [LARGE SCALE GENOMIC DNA]</scope>
    <source>
        <strain evidence="5 6">K2</strain>
    </source>
</reference>
<evidence type="ECO:0000259" key="4">
    <source>
        <dbReference type="Pfam" id="PF04471"/>
    </source>
</evidence>
<accession>A0A5C1QPL2</accession>
<dbReference type="Pfam" id="PF13181">
    <property type="entry name" value="TPR_8"/>
    <property type="match status" value="1"/>
</dbReference>
<dbReference type="InterPro" id="IPR006597">
    <property type="entry name" value="Sel1-like"/>
</dbReference>
<dbReference type="InterPro" id="IPR007560">
    <property type="entry name" value="Restrct_endonuc_IV_Mrr"/>
</dbReference>
<keyword evidence="1" id="KW-0677">Repeat</keyword>
<dbReference type="Pfam" id="PF14559">
    <property type="entry name" value="TPR_19"/>
    <property type="match status" value="1"/>
</dbReference>
<dbReference type="OrthoDB" id="366548at2"/>
<organism evidence="5 6">
    <name type="scientific">Oceanispirochaeta crateris</name>
    <dbReference type="NCBI Taxonomy" id="2518645"/>
    <lineage>
        <taxon>Bacteria</taxon>
        <taxon>Pseudomonadati</taxon>
        <taxon>Spirochaetota</taxon>
        <taxon>Spirochaetia</taxon>
        <taxon>Spirochaetales</taxon>
        <taxon>Spirochaetaceae</taxon>
        <taxon>Oceanispirochaeta</taxon>
    </lineage>
</organism>
<dbReference type="Proteomes" id="UP000324209">
    <property type="component" value="Chromosome"/>
</dbReference>
<evidence type="ECO:0000256" key="3">
    <source>
        <dbReference type="PROSITE-ProRule" id="PRU00339"/>
    </source>
</evidence>
<evidence type="ECO:0000313" key="5">
    <source>
        <dbReference type="EMBL" id="QEN08062.1"/>
    </source>
</evidence>
<dbReference type="PROSITE" id="PS50005">
    <property type="entry name" value="TPR"/>
    <property type="match status" value="2"/>
</dbReference>
<dbReference type="PANTHER" id="PTHR45586">
    <property type="entry name" value="TPR REPEAT-CONTAINING PROTEIN PA4667"/>
    <property type="match status" value="1"/>
</dbReference>
<dbReference type="RefSeq" id="WP_149486142.1">
    <property type="nucleotide sequence ID" value="NZ_CP036150.1"/>
</dbReference>
<gene>
    <name evidence="5" type="ORF">EXM22_08710</name>
</gene>
<evidence type="ECO:0000256" key="2">
    <source>
        <dbReference type="ARBA" id="ARBA00022803"/>
    </source>
</evidence>
<dbReference type="EMBL" id="CP036150">
    <property type="protein sequence ID" value="QEN08062.1"/>
    <property type="molecule type" value="Genomic_DNA"/>
</dbReference>
<dbReference type="GO" id="GO:0009307">
    <property type="term" value="P:DNA restriction-modification system"/>
    <property type="evidence" value="ECO:0007669"/>
    <property type="project" value="InterPro"/>
</dbReference>
<name>A0A5C1QPL2_9SPIO</name>
<evidence type="ECO:0000313" key="6">
    <source>
        <dbReference type="Proteomes" id="UP000324209"/>
    </source>
</evidence>
<dbReference type="SUPFAM" id="SSF48452">
    <property type="entry name" value="TPR-like"/>
    <property type="match status" value="2"/>
</dbReference>
<dbReference type="SMART" id="SM00671">
    <property type="entry name" value="SEL1"/>
    <property type="match status" value="4"/>
</dbReference>
<dbReference type="SUPFAM" id="SSF52980">
    <property type="entry name" value="Restriction endonuclease-like"/>
    <property type="match status" value="1"/>
</dbReference>
<protein>
    <submittedName>
        <fullName evidence="5">Tetratricopeptide repeat protein</fullName>
    </submittedName>
</protein>
<dbReference type="PANTHER" id="PTHR45586:SF1">
    <property type="entry name" value="LIPOPOLYSACCHARIDE ASSEMBLY PROTEIN B"/>
    <property type="match status" value="1"/>
</dbReference>
<dbReference type="Pfam" id="PF04471">
    <property type="entry name" value="Mrr_cat"/>
    <property type="match status" value="1"/>
</dbReference>
<dbReference type="GO" id="GO:0003677">
    <property type="term" value="F:DNA binding"/>
    <property type="evidence" value="ECO:0007669"/>
    <property type="project" value="InterPro"/>
</dbReference>
<dbReference type="Pfam" id="PF13432">
    <property type="entry name" value="TPR_16"/>
    <property type="match status" value="1"/>
</dbReference>
<dbReference type="GO" id="GO:0004519">
    <property type="term" value="F:endonuclease activity"/>
    <property type="evidence" value="ECO:0007669"/>
    <property type="project" value="InterPro"/>
</dbReference>
<feature type="repeat" description="TPR" evidence="3">
    <location>
        <begin position="169"/>
        <end position="202"/>
    </location>
</feature>
<keyword evidence="2 3" id="KW-0802">TPR repeat</keyword>
<dbReference type="Gene3D" id="3.40.1350.10">
    <property type="match status" value="1"/>
</dbReference>
<dbReference type="InterPro" id="IPR011856">
    <property type="entry name" value="tRNA_endonuc-like_dom_sf"/>
</dbReference>
<dbReference type="KEGG" id="ock:EXM22_08710"/>
<proteinExistence type="predicted"/>
<dbReference type="InterPro" id="IPR011990">
    <property type="entry name" value="TPR-like_helical_dom_sf"/>
</dbReference>
<dbReference type="InterPro" id="IPR011335">
    <property type="entry name" value="Restrct_endonuc-II-like"/>
</dbReference>
<evidence type="ECO:0000256" key="1">
    <source>
        <dbReference type="ARBA" id="ARBA00022737"/>
    </source>
</evidence>
<feature type="repeat" description="TPR" evidence="3">
    <location>
        <begin position="135"/>
        <end position="168"/>
    </location>
</feature>
<sequence length="458" mass="53252">MNIIIILIIIFGTALAVFTFFIIKSVMAPKKVASLADLVKQNKNAQAIRIAKHILIKEPRNSEAHYLLAKALEQDGKAELALMELKTVSNLNDFKGYCKENEFRPRIAALYDQFNFPEEALKEYLLLIKMEPYNPDYYFRAGALFEKRKKNPQAAQYYKKAIDMDPRNSEAHFSLGILLYKGKRYNDAKIILTKALKLKPDNYKAHFFLGRMHKEAQNYTSAIQSFEQAQKDSEFKIKALIERGICFIAIKNFDKGATELERAVKLSQDKPDDSTLFARYYLAMCHEKRRDIEKAIEQWEAIYSKKQSFKDVAEKLSQFQELRENDRMKDYLTSSNQEFLNLCSKLMEVMKFSISDQNLTSLGCQIIATEKSIGQWRNTKKMPHLIHFYRITDNIDQPQVREFHEDLQKLKASRGIMITSSQFTRAAKDFTESRPIELIDKGKLQDLLEKADKVILRK</sequence>